<dbReference type="VEuPathDB" id="FungiDB:VP01_170g5"/>
<comment type="caution">
    <text evidence="1">The sequence shown here is derived from an EMBL/GenBank/DDBJ whole genome shotgun (WGS) entry which is preliminary data.</text>
</comment>
<dbReference type="AlphaFoldDB" id="A0A0L6VHE3"/>
<dbReference type="PANTHER" id="PTHR46564:SF1">
    <property type="entry name" value="TRANSPOSASE"/>
    <property type="match status" value="1"/>
</dbReference>
<dbReference type="EMBL" id="LAVV01006515">
    <property type="protein sequence ID" value="KNZ59530.1"/>
    <property type="molecule type" value="Genomic_DNA"/>
</dbReference>
<dbReference type="STRING" id="27349.A0A0L6VHE3"/>
<proteinExistence type="predicted"/>
<dbReference type="OrthoDB" id="2142724at2759"/>
<accession>A0A0L6VHE3</accession>
<gene>
    <name evidence="1" type="ORF">VP01_170g5</name>
</gene>
<evidence type="ECO:0000313" key="1">
    <source>
        <dbReference type="EMBL" id="KNZ59530.1"/>
    </source>
</evidence>
<reference evidence="1 2" key="1">
    <citation type="submission" date="2015-08" db="EMBL/GenBank/DDBJ databases">
        <title>Next Generation Sequencing and Analysis of the Genome of Puccinia sorghi L Schw, the Causal Agent of Maize Common Rust.</title>
        <authorList>
            <person name="Rochi L."/>
            <person name="Burguener G."/>
            <person name="Darino M."/>
            <person name="Turjanski A."/>
            <person name="Kreff E."/>
            <person name="Dieguez M.J."/>
            <person name="Sacco F."/>
        </authorList>
    </citation>
    <scope>NUCLEOTIDE SEQUENCE [LARGE SCALE GENOMIC DNA]</scope>
    <source>
        <strain evidence="1 2">RO10H11247</strain>
    </source>
</reference>
<name>A0A0L6VHE3_9BASI</name>
<dbReference type="PANTHER" id="PTHR46564">
    <property type="entry name" value="TRANSPOSASE"/>
    <property type="match status" value="1"/>
</dbReference>
<protein>
    <submittedName>
        <fullName evidence="1">Uncharacterized protein</fullName>
    </submittedName>
</protein>
<evidence type="ECO:0000313" key="2">
    <source>
        <dbReference type="Proteomes" id="UP000037035"/>
    </source>
</evidence>
<dbReference type="Proteomes" id="UP000037035">
    <property type="component" value="Unassembled WGS sequence"/>
</dbReference>
<organism evidence="1 2">
    <name type="scientific">Puccinia sorghi</name>
    <dbReference type="NCBI Taxonomy" id="27349"/>
    <lineage>
        <taxon>Eukaryota</taxon>
        <taxon>Fungi</taxon>
        <taxon>Dikarya</taxon>
        <taxon>Basidiomycota</taxon>
        <taxon>Pucciniomycotina</taxon>
        <taxon>Pucciniomycetes</taxon>
        <taxon>Pucciniales</taxon>
        <taxon>Pucciniaceae</taxon>
        <taxon>Puccinia</taxon>
    </lineage>
</organism>
<keyword evidence="2" id="KW-1185">Reference proteome</keyword>
<sequence>MVSLLERKPGLLLDEILKRLYNVQGTLLRIKAVHKIPVSRFVLVAKYKTFKKHSSYLPSSWSSPVSMGSFLLFTSVILTPSLTFQTDETAICNRDLLRKHAHSILGAPVACKIIKQNSQRISLLPSISLNGILPMAVTSNMFNFEKWEDFLEWDLVNPILFLIRFLECTRIPNSTQSLCVKMPRYIRGVKLKGYVRWLVS</sequence>